<dbReference type="GO" id="GO:0015562">
    <property type="term" value="F:efflux transmembrane transporter activity"/>
    <property type="evidence" value="ECO:0007669"/>
    <property type="project" value="TreeGrafter"/>
</dbReference>
<dbReference type="Pfam" id="PF25944">
    <property type="entry name" value="Beta-barrel_RND"/>
    <property type="match status" value="1"/>
</dbReference>
<keyword evidence="11" id="KW-1185">Reference proteome</keyword>
<dbReference type="GO" id="GO:1990281">
    <property type="term" value="C:efflux pump complex"/>
    <property type="evidence" value="ECO:0007669"/>
    <property type="project" value="TreeGrafter"/>
</dbReference>
<feature type="coiled-coil region" evidence="4">
    <location>
        <begin position="169"/>
        <end position="210"/>
    </location>
</feature>
<keyword evidence="6" id="KW-0732">Signal</keyword>
<reference evidence="10 11" key="1">
    <citation type="submission" date="2013-05" db="EMBL/GenBank/DDBJ databases">
        <title>Draft genome sequence of Rubidibacter lacunae KORDI 51-2.</title>
        <authorList>
            <person name="Choi D.H."/>
            <person name="Noh J.H."/>
            <person name="Kwon K.-K."/>
            <person name="Lee J.-H."/>
            <person name="Ryu J.-Y."/>
        </authorList>
    </citation>
    <scope>NUCLEOTIDE SEQUENCE [LARGE SCALE GENOMIC DNA]</scope>
    <source>
        <strain evidence="10 11">KORDI 51-2</strain>
    </source>
</reference>
<dbReference type="Gene3D" id="1.10.287.470">
    <property type="entry name" value="Helix hairpin bin"/>
    <property type="match status" value="2"/>
</dbReference>
<name>U5DNW9_9CHRO</name>
<feature type="coiled-coil region" evidence="4">
    <location>
        <begin position="110"/>
        <end position="144"/>
    </location>
</feature>
<evidence type="ECO:0000256" key="2">
    <source>
        <dbReference type="ARBA" id="ARBA00009477"/>
    </source>
</evidence>
<evidence type="ECO:0000256" key="1">
    <source>
        <dbReference type="ARBA" id="ARBA00004236"/>
    </source>
</evidence>
<gene>
    <name evidence="10" type="ORF">KR51_00008740</name>
</gene>
<feature type="domain" description="Multidrug resistance protein MdtA-like barrel-sandwich hybrid" evidence="7">
    <location>
        <begin position="71"/>
        <end position="248"/>
    </location>
</feature>
<dbReference type="Pfam" id="PF25967">
    <property type="entry name" value="RND-MFP_C"/>
    <property type="match status" value="1"/>
</dbReference>
<evidence type="ECO:0000259" key="7">
    <source>
        <dbReference type="Pfam" id="PF25917"/>
    </source>
</evidence>
<dbReference type="PANTHER" id="PTHR30469:SF39">
    <property type="entry name" value="SLL0180 PROTEIN"/>
    <property type="match status" value="1"/>
</dbReference>
<accession>U5DNW9</accession>
<comment type="similarity">
    <text evidence="2">Belongs to the membrane fusion protein (MFP) (TC 8.A.1) family.</text>
</comment>
<evidence type="ECO:0000256" key="4">
    <source>
        <dbReference type="SAM" id="Coils"/>
    </source>
</evidence>
<protein>
    <submittedName>
        <fullName evidence="10">RND family efflux transporter, MFP subunit</fullName>
    </submittedName>
</protein>
<dbReference type="eggNOG" id="COG0845">
    <property type="taxonomic scope" value="Bacteria"/>
</dbReference>
<dbReference type="InParanoid" id="U5DNW9"/>
<feature type="domain" description="Multidrug resistance protein MdtA-like beta-barrel" evidence="8">
    <location>
        <begin position="249"/>
        <end position="331"/>
    </location>
</feature>
<organism evidence="10 11">
    <name type="scientific">Rubidibacter lacunae KORDI 51-2</name>
    <dbReference type="NCBI Taxonomy" id="582515"/>
    <lineage>
        <taxon>Bacteria</taxon>
        <taxon>Bacillati</taxon>
        <taxon>Cyanobacteriota</taxon>
        <taxon>Cyanophyceae</taxon>
        <taxon>Oscillatoriophycideae</taxon>
        <taxon>Chroococcales</taxon>
        <taxon>Aphanothecaceae</taxon>
        <taxon>Rubidibacter</taxon>
    </lineage>
</organism>
<dbReference type="InterPro" id="IPR058625">
    <property type="entry name" value="MdtA-like_BSH"/>
</dbReference>
<evidence type="ECO:0000256" key="5">
    <source>
        <dbReference type="SAM" id="MobiDB-lite"/>
    </source>
</evidence>
<dbReference type="STRING" id="582515.KR51_00008740"/>
<feature type="signal peptide" evidence="6">
    <location>
        <begin position="1"/>
        <end position="29"/>
    </location>
</feature>
<keyword evidence="3" id="KW-0813">Transport</keyword>
<dbReference type="InterPro" id="IPR006143">
    <property type="entry name" value="RND_pump_MFP"/>
</dbReference>
<evidence type="ECO:0000256" key="3">
    <source>
        <dbReference type="ARBA" id="ARBA00022448"/>
    </source>
</evidence>
<evidence type="ECO:0000313" key="11">
    <source>
        <dbReference type="Proteomes" id="UP000016960"/>
    </source>
</evidence>
<comment type="subcellular location">
    <subcellularLocation>
        <location evidence="1">Cell membrane</location>
    </subcellularLocation>
</comment>
<dbReference type="PROSITE" id="PS51257">
    <property type="entry name" value="PROKAR_LIPOPROTEIN"/>
    <property type="match status" value="1"/>
</dbReference>
<dbReference type="RefSeq" id="WP_022605021.1">
    <property type="nucleotide sequence ID" value="NZ_ASSJ01000017.1"/>
</dbReference>
<dbReference type="Proteomes" id="UP000016960">
    <property type="component" value="Unassembled WGS sequence"/>
</dbReference>
<dbReference type="PANTHER" id="PTHR30469">
    <property type="entry name" value="MULTIDRUG RESISTANCE PROTEIN MDTA"/>
    <property type="match status" value="1"/>
</dbReference>
<comment type="caution">
    <text evidence="10">The sequence shown here is derived from an EMBL/GenBank/DDBJ whole genome shotgun (WGS) entry which is preliminary data.</text>
</comment>
<dbReference type="NCBIfam" id="TIGR01730">
    <property type="entry name" value="RND_mfp"/>
    <property type="match status" value="1"/>
</dbReference>
<feature type="chain" id="PRO_5004659395" evidence="6">
    <location>
        <begin position="30"/>
        <end position="430"/>
    </location>
</feature>
<evidence type="ECO:0000259" key="8">
    <source>
        <dbReference type="Pfam" id="PF25944"/>
    </source>
</evidence>
<evidence type="ECO:0000313" key="10">
    <source>
        <dbReference type="EMBL" id="ERN42552.1"/>
    </source>
</evidence>
<dbReference type="Gene3D" id="2.40.420.20">
    <property type="match status" value="1"/>
</dbReference>
<feature type="compositionally biased region" description="Polar residues" evidence="5">
    <location>
        <begin position="409"/>
        <end position="430"/>
    </location>
</feature>
<feature type="region of interest" description="Disordered" evidence="5">
    <location>
        <begin position="407"/>
        <end position="430"/>
    </location>
</feature>
<proteinExistence type="inferred from homology"/>
<evidence type="ECO:0000256" key="6">
    <source>
        <dbReference type="SAM" id="SignalP"/>
    </source>
</evidence>
<dbReference type="SUPFAM" id="SSF111369">
    <property type="entry name" value="HlyD-like secretion proteins"/>
    <property type="match status" value="2"/>
</dbReference>
<dbReference type="Gene3D" id="2.40.30.170">
    <property type="match status" value="1"/>
</dbReference>
<feature type="domain" description="Multidrug resistance protein MdtA-like C-terminal permuted SH3" evidence="9">
    <location>
        <begin position="339"/>
        <end position="399"/>
    </location>
</feature>
<keyword evidence="4" id="KW-0175">Coiled coil</keyword>
<dbReference type="InterPro" id="IPR058627">
    <property type="entry name" value="MdtA-like_C"/>
</dbReference>
<dbReference type="InterPro" id="IPR058626">
    <property type="entry name" value="MdtA-like_b-barrel"/>
</dbReference>
<dbReference type="EMBL" id="ASSJ01000017">
    <property type="protein sequence ID" value="ERN42552.1"/>
    <property type="molecule type" value="Genomic_DNA"/>
</dbReference>
<dbReference type="Gene3D" id="2.40.50.100">
    <property type="match status" value="2"/>
</dbReference>
<evidence type="ECO:0000259" key="9">
    <source>
        <dbReference type="Pfam" id="PF25967"/>
    </source>
</evidence>
<dbReference type="Pfam" id="PF25917">
    <property type="entry name" value="BSH_RND"/>
    <property type="match status" value="1"/>
</dbReference>
<dbReference type="AlphaFoldDB" id="U5DNW9"/>
<sequence>MNSVRRTVLRLSLRPFAIGAALSAIVLSAACSSEPKASAPPPVRVTLAAVSSGTIETSSRFVGNLEATELAVVRSEIQGRIVKVTVQDGQSVQPGTVLLEIEPDQTATQLDAAIAQRASAEAVLDTARQELRVSEAELATAASNLELKEVNFARAEFLVEQGAIGEIRYDQASQELDEATNSLAAAADRVEAARAQIAQAEAGVRRAEADVETQRITLGFKTVTAPISGILDDILVKVGDFLNVGDAVVTVAENRALDLRIQVPSNRSGQLREGLIVELYDPASNKQIGEGIINFIAPTVNSDSQLILTKARFFPGTDGKLRDGQYVQARIIWETGPGLLVPTIAITRISGRSFAFVAEEAEGQPVVVQKLVELGDVQGDSFQVVSGLEAGDRVAVSNILRLRDGAPIQETSAQEAGSQTQSPAASQTES</sequence>